<sequence>MKITMDKKTLEITKIEEDQSEKINIMPELARILAREFLKNFERTGECERKVKNA</sequence>
<name>A0AA49X8X3_9VIRU</name>
<organism evidence="1">
    <name type="scientific">Firmicutes phage HS16</name>
    <dbReference type="NCBI Taxonomy" id="3056394"/>
    <lineage>
        <taxon>Viruses</taxon>
    </lineage>
</organism>
<accession>A0AA49X8X3</accession>
<proteinExistence type="predicted"/>
<reference evidence="1" key="1">
    <citation type="submission" date="2023-04" db="EMBL/GenBank/DDBJ databases">
        <title>The human skin virome in hidradenitis suppurativa patients.</title>
        <authorList>
            <person name="Jansen D."/>
        </authorList>
    </citation>
    <scope>NUCLEOTIDE SEQUENCE</scope>
    <source>
        <strain evidence="1">VC4_HSPhageA</strain>
    </source>
</reference>
<protein>
    <submittedName>
        <fullName evidence="1">Uncharacterized protein</fullName>
    </submittedName>
</protein>
<evidence type="ECO:0000313" key="1">
    <source>
        <dbReference type="EMBL" id="WLJ26282.1"/>
    </source>
</evidence>
<dbReference type="EMBL" id="OQ890324">
    <property type="protein sequence ID" value="WLJ26282.1"/>
    <property type="molecule type" value="Genomic_DNA"/>
</dbReference>